<organism evidence="9 10">
    <name type="scientific">Herminiimonas arsenicoxydans</name>
    <dbReference type="NCBI Taxonomy" id="204773"/>
    <lineage>
        <taxon>Bacteria</taxon>
        <taxon>Pseudomonadati</taxon>
        <taxon>Pseudomonadota</taxon>
        <taxon>Betaproteobacteria</taxon>
        <taxon>Burkholderiales</taxon>
        <taxon>Oxalobacteraceae</taxon>
        <taxon>Herminiimonas</taxon>
    </lineage>
</organism>
<dbReference type="STRING" id="204773.HEAR1601"/>
<dbReference type="PRINTS" id="PR01837">
    <property type="entry name" value="MGTCSAPBPROT"/>
</dbReference>
<keyword evidence="4 7" id="KW-0812">Transmembrane</keyword>
<sequence>MDWKMELLFSGRIVLAALLGAVIGLDRERQGSDAGVRTCMAISIGSCAFSLISLHVIGGDPTRIAAQVVTGIGFLGAGVILHVRGRIEGLTTAATLWATASIGMACAFGMYVLAILTTILIYGILALRHVPGWKKFTRKQPSPDSSECDR</sequence>
<keyword evidence="6 7" id="KW-0472">Membrane</keyword>
<dbReference type="Pfam" id="PF02308">
    <property type="entry name" value="MgtC"/>
    <property type="match status" value="1"/>
</dbReference>
<evidence type="ECO:0000256" key="6">
    <source>
        <dbReference type="ARBA" id="ARBA00023136"/>
    </source>
</evidence>
<dbReference type="PANTHER" id="PTHR33778:SF1">
    <property type="entry name" value="MAGNESIUM TRANSPORTER YHID-RELATED"/>
    <property type="match status" value="1"/>
</dbReference>
<name>A4G5H5_HERAR</name>
<dbReference type="Proteomes" id="UP000006697">
    <property type="component" value="Chromosome"/>
</dbReference>
<dbReference type="GO" id="GO:0005886">
    <property type="term" value="C:plasma membrane"/>
    <property type="evidence" value="ECO:0007669"/>
    <property type="project" value="UniProtKB-SubCell"/>
</dbReference>
<accession>A4G5H5</accession>
<evidence type="ECO:0000259" key="8">
    <source>
        <dbReference type="Pfam" id="PF02308"/>
    </source>
</evidence>
<keyword evidence="5 7" id="KW-1133">Transmembrane helix</keyword>
<evidence type="ECO:0000256" key="5">
    <source>
        <dbReference type="ARBA" id="ARBA00022989"/>
    </source>
</evidence>
<feature type="domain" description="MgtC/SapB/SrpB/YhiD N-terminal" evidence="8">
    <location>
        <begin position="13"/>
        <end position="128"/>
    </location>
</feature>
<dbReference type="HOGENOM" id="CLU_079292_1_2_4"/>
<comment type="subcellular location">
    <subcellularLocation>
        <location evidence="7">Cell inner membrane</location>
        <topology evidence="7">Multi-pass membrane protein</topology>
    </subcellularLocation>
    <subcellularLocation>
        <location evidence="1">Cell membrane</location>
        <topology evidence="1">Multi-pass membrane protein</topology>
    </subcellularLocation>
</comment>
<dbReference type="PANTHER" id="PTHR33778">
    <property type="entry name" value="PROTEIN MGTC"/>
    <property type="match status" value="1"/>
</dbReference>
<evidence type="ECO:0000256" key="7">
    <source>
        <dbReference type="RuleBase" id="RU365041"/>
    </source>
</evidence>
<evidence type="ECO:0000256" key="2">
    <source>
        <dbReference type="ARBA" id="ARBA00009298"/>
    </source>
</evidence>
<evidence type="ECO:0000256" key="1">
    <source>
        <dbReference type="ARBA" id="ARBA00004651"/>
    </source>
</evidence>
<evidence type="ECO:0000256" key="3">
    <source>
        <dbReference type="ARBA" id="ARBA00022475"/>
    </source>
</evidence>
<dbReference type="KEGG" id="har:HEAR1601"/>
<feature type="transmembrane region" description="Helical" evidence="7">
    <location>
        <begin position="34"/>
        <end position="57"/>
    </location>
</feature>
<dbReference type="EMBL" id="CU207211">
    <property type="protein sequence ID" value="CAL61762.2"/>
    <property type="molecule type" value="Genomic_DNA"/>
</dbReference>
<protein>
    <recommendedName>
        <fullName evidence="7">Protein MgtC</fullName>
    </recommendedName>
</protein>
<proteinExistence type="inferred from homology"/>
<keyword evidence="7" id="KW-0997">Cell inner membrane</keyword>
<feature type="transmembrane region" description="Helical" evidence="7">
    <location>
        <begin position="64"/>
        <end position="83"/>
    </location>
</feature>
<evidence type="ECO:0000256" key="4">
    <source>
        <dbReference type="ARBA" id="ARBA00022692"/>
    </source>
</evidence>
<evidence type="ECO:0000313" key="9">
    <source>
        <dbReference type="EMBL" id="CAL61762.2"/>
    </source>
</evidence>
<keyword evidence="10" id="KW-1185">Reference proteome</keyword>
<dbReference type="AlphaFoldDB" id="A4G5H5"/>
<dbReference type="InterPro" id="IPR049177">
    <property type="entry name" value="MgtC_SapB_SrpB_YhiD_N"/>
</dbReference>
<reference evidence="9 10" key="1">
    <citation type="journal article" date="2007" name="PLoS Genet.">
        <title>A tale of two oxidation states: bacterial colonization of arsenic-rich environments.</title>
        <authorList>
            <person name="Muller D."/>
            <person name="Medigue C."/>
            <person name="Koechler S."/>
            <person name="Barbe V."/>
            <person name="Barakat M."/>
            <person name="Talla E."/>
            <person name="Bonnefoy V."/>
            <person name="Krin E."/>
            <person name="Arsene-Ploetze F."/>
            <person name="Carapito C."/>
            <person name="Chandler M."/>
            <person name="Cournoyer B."/>
            <person name="Cruveiller S."/>
            <person name="Dossat C."/>
            <person name="Duval S."/>
            <person name="Heymann M."/>
            <person name="Leize E."/>
            <person name="Lieutaud A."/>
            <person name="Lievremont D."/>
            <person name="Makita Y."/>
            <person name="Mangenot S."/>
            <person name="Nitschke W."/>
            <person name="Ortet P."/>
            <person name="Perdrial N."/>
            <person name="Schoepp B."/>
            <person name="Siguier N."/>
            <person name="Simeonova D.D."/>
            <person name="Rouy Z."/>
            <person name="Segurens B."/>
            <person name="Turlin E."/>
            <person name="Vallenet D."/>
            <person name="Van Dorsselaer A."/>
            <person name="Weiss S."/>
            <person name="Weissenbach J."/>
            <person name="Lett M.C."/>
            <person name="Danchin A."/>
            <person name="Bertin P.N."/>
        </authorList>
    </citation>
    <scope>NUCLEOTIDE SEQUENCE [LARGE SCALE GENOMIC DNA]</scope>
    <source>
        <strain evidence="10">ULPAs1</strain>
    </source>
</reference>
<feature type="transmembrane region" description="Helical" evidence="7">
    <location>
        <begin position="95"/>
        <end position="125"/>
    </location>
</feature>
<evidence type="ECO:0000313" key="10">
    <source>
        <dbReference type="Proteomes" id="UP000006697"/>
    </source>
</evidence>
<gene>
    <name evidence="9" type="ordered locus">HEAR1601</name>
</gene>
<dbReference type="InterPro" id="IPR003416">
    <property type="entry name" value="MgtC/SapB/SrpB/YhiD_fam"/>
</dbReference>
<keyword evidence="3" id="KW-1003">Cell membrane</keyword>
<comment type="similarity">
    <text evidence="2 7">Belongs to the MgtC/SapB family.</text>
</comment>
<dbReference type="eggNOG" id="COG1285">
    <property type="taxonomic scope" value="Bacteria"/>
</dbReference>